<dbReference type="NCBIfam" id="NF010181">
    <property type="entry name" value="PRK13660.1"/>
    <property type="match status" value="1"/>
</dbReference>
<comment type="similarity">
    <text evidence="1">Belongs to the UPF0398 family.</text>
</comment>
<protein>
    <recommendedName>
        <fullName evidence="1">UPF0398 protein NCTC12278_00430</fullName>
    </recommendedName>
</protein>
<accession>A0A2X3W5F9</accession>
<evidence type="ECO:0000313" key="2">
    <source>
        <dbReference type="EMBL" id="SQF39576.1"/>
    </source>
</evidence>
<reference evidence="2 3" key="1">
    <citation type="submission" date="2018-06" db="EMBL/GenBank/DDBJ databases">
        <authorList>
            <consortium name="Pathogen Informatics"/>
            <person name="Doyle S."/>
        </authorList>
    </citation>
    <scope>NUCLEOTIDE SEQUENCE [LARGE SCALE GENOMIC DNA]</scope>
    <source>
        <strain evidence="2 3">NCTC12278</strain>
    </source>
</reference>
<proteinExistence type="inferred from homology"/>
<dbReference type="PANTHER" id="PTHR38440">
    <property type="entry name" value="UPF0398 PROTEIN YPSA"/>
    <property type="match status" value="1"/>
</dbReference>
<dbReference type="AlphaFoldDB" id="A0A2X3W5F9"/>
<dbReference type="OrthoDB" id="2301957at2"/>
<evidence type="ECO:0000313" key="3">
    <source>
        <dbReference type="Proteomes" id="UP000249495"/>
    </source>
</evidence>
<name>A0A2X3W5F9_9STRE</name>
<dbReference type="Proteomes" id="UP000249495">
    <property type="component" value="Chromosome 1"/>
</dbReference>
<organism evidence="2 3">
    <name type="scientific">Streptococcus ferus</name>
    <dbReference type="NCBI Taxonomy" id="1345"/>
    <lineage>
        <taxon>Bacteria</taxon>
        <taxon>Bacillati</taxon>
        <taxon>Bacillota</taxon>
        <taxon>Bacilli</taxon>
        <taxon>Lactobacillales</taxon>
        <taxon>Streptococcaceae</taxon>
        <taxon>Streptococcus</taxon>
    </lineage>
</organism>
<dbReference type="InterPro" id="IPR010697">
    <property type="entry name" value="YspA"/>
</dbReference>
<dbReference type="STRING" id="1123303.GCA_000372425_01605"/>
<dbReference type="PIRSF" id="PIRSF021290">
    <property type="entry name" value="DUF1273"/>
    <property type="match status" value="1"/>
</dbReference>
<dbReference type="Gene3D" id="3.40.50.450">
    <property type="match status" value="1"/>
</dbReference>
<dbReference type="RefSeq" id="WP_018030918.1">
    <property type="nucleotide sequence ID" value="NZ_LS483343.1"/>
</dbReference>
<evidence type="ECO:0000256" key="1">
    <source>
        <dbReference type="HAMAP-Rule" id="MF_01575"/>
    </source>
</evidence>
<sequence>MSTILITDYKSFELGIFQDKDPKIEVIKKAIRRDMVRMLEAGADWFIFLGNLGFEFWALEVAKELQEDYDVMLATIFAFENQGENWNETNQEKLDQFKQVDFIKYSFKDYQNPSQFRQYNQFLISNSDGAYLFYDEENETNIKFIYQLMKEKDNYFINQLRFEDLNDIAQDEG</sequence>
<keyword evidence="3" id="KW-1185">Reference proteome</keyword>
<dbReference type="EMBL" id="LS483343">
    <property type="protein sequence ID" value="SQF39576.1"/>
    <property type="molecule type" value="Genomic_DNA"/>
</dbReference>
<dbReference type="PANTHER" id="PTHR38440:SF1">
    <property type="entry name" value="UPF0398 PROTEIN SPR0331"/>
    <property type="match status" value="1"/>
</dbReference>
<dbReference type="Pfam" id="PF06908">
    <property type="entry name" value="YpsA"/>
    <property type="match status" value="1"/>
</dbReference>
<dbReference type="SUPFAM" id="SSF102405">
    <property type="entry name" value="MCP/YpsA-like"/>
    <property type="match status" value="1"/>
</dbReference>
<dbReference type="HAMAP" id="MF_01575">
    <property type="entry name" value="UPF0398"/>
    <property type="match status" value="1"/>
</dbReference>
<dbReference type="KEGG" id="sfer:NCTC12278_00430"/>
<gene>
    <name evidence="2" type="primary">ypsA</name>
    <name evidence="2" type="ORF">NCTC12278_00430</name>
</gene>